<proteinExistence type="inferred from homology"/>
<evidence type="ECO:0000256" key="8">
    <source>
        <dbReference type="SAM" id="Phobius"/>
    </source>
</evidence>
<keyword evidence="6 8" id="KW-1133">Transmembrane helix</keyword>
<keyword evidence="10" id="KW-1185">Reference proteome</keyword>
<comment type="caution">
    <text evidence="9">The sequence shown here is derived from an EMBL/GenBank/DDBJ whole genome shotgun (WGS) entry which is preliminary data.</text>
</comment>
<dbReference type="PANTHER" id="PTHR10778">
    <property type="entry name" value="SOLUTE CARRIER FAMILY 35 MEMBER B"/>
    <property type="match status" value="1"/>
</dbReference>
<evidence type="ECO:0000256" key="5">
    <source>
        <dbReference type="ARBA" id="ARBA00022692"/>
    </source>
</evidence>
<feature type="transmembrane region" description="Helical" evidence="8">
    <location>
        <begin position="304"/>
        <end position="323"/>
    </location>
</feature>
<dbReference type="AlphaFoldDB" id="A0A8T0H5N6"/>
<comment type="subcellular location">
    <subcellularLocation>
        <location evidence="1">Membrane</location>
        <topology evidence="1">Multi-pass membrane protein</topology>
    </subcellularLocation>
</comment>
<feature type="transmembrane region" description="Helical" evidence="8">
    <location>
        <begin position="152"/>
        <end position="171"/>
    </location>
</feature>
<evidence type="ECO:0000313" key="9">
    <source>
        <dbReference type="EMBL" id="KAG0565609.1"/>
    </source>
</evidence>
<feature type="transmembrane region" description="Helical" evidence="8">
    <location>
        <begin position="253"/>
        <end position="273"/>
    </location>
</feature>
<dbReference type="EMBL" id="CM026428">
    <property type="protein sequence ID" value="KAG0565609.1"/>
    <property type="molecule type" value="Genomic_DNA"/>
</dbReference>
<evidence type="ECO:0000256" key="6">
    <source>
        <dbReference type="ARBA" id="ARBA00022989"/>
    </source>
</evidence>
<feature type="transmembrane region" description="Helical" evidence="8">
    <location>
        <begin position="62"/>
        <end position="85"/>
    </location>
</feature>
<sequence>MASGFNLIMELFASTTLWFHKEPVKLALASLAIAFLKVSITTFTPILAAFQSYGEKHVNFTAFGAFSKLCGSLATCATAGALLLARGKKHFTVRAPLYAYAVIATAAAVAIGVENQLNHGVGEEWNLSWQCLIIFIVMALQMLMLRREFSRWDWIASGLFVCSCVVSALPWLSMKEANNTNPWYLALGGISVAFAYLVMEGINQTYQDKLFCDIDTTITEQVFFISVFATLIRIIGFLWEFRCLEAIMFHTRHPLSFTSVLLLSFMGAAMTFLMSYMLQLCGALICVMIHQIMVNILAGKSQELNLADIALKWVGIIFMLGMLGRTMSKMQHNHHKVGKLELTDEELEELGVSESDNERDNERLLFGVQSVDNLVQLRETP</sequence>
<dbReference type="GO" id="GO:0015297">
    <property type="term" value="F:antiporter activity"/>
    <property type="evidence" value="ECO:0007669"/>
    <property type="project" value="UniProtKB-KW"/>
</dbReference>
<evidence type="ECO:0000256" key="1">
    <source>
        <dbReference type="ARBA" id="ARBA00004141"/>
    </source>
</evidence>
<protein>
    <submittedName>
        <fullName evidence="9">Uncharacterized protein</fullName>
    </submittedName>
</protein>
<feature type="transmembrane region" description="Helical" evidence="8">
    <location>
        <begin position="222"/>
        <end position="241"/>
    </location>
</feature>
<keyword evidence="5 8" id="KW-0812">Transmembrane</keyword>
<feature type="transmembrane region" description="Helical" evidence="8">
    <location>
        <begin position="183"/>
        <end position="202"/>
    </location>
</feature>
<evidence type="ECO:0000256" key="4">
    <source>
        <dbReference type="ARBA" id="ARBA00022449"/>
    </source>
</evidence>
<dbReference type="GO" id="GO:0005789">
    <property type="term" value="C:endoplasmic reticulum membrane"/>
    <property type="evidence" value="ECO:0007669"/>
    <property type="project" value="TreeGrafter"/>
</dbReference>
<feature type="transmembrane region" description="Helical" evidence="8">
    <location>
        <begin position="26"/>
        <end position="50"/>
    </location>
</feature>
<dbReference type="GO" id="GO:0046964">
    <property type="term" value="F:3'-phosphoadenosine 5'-phosphosulfate transmembrane transporter activity"/>
    <property type="evidence" value="ECO:0007669"/>
    <property type="project" value="TreeGrafter"/>
</dbReference>
<evidence type="ECO:0000256" key="2">
    <source>
        <dbReference type="ARBA" id="ARBA00008349"/>
    </source>
</evidence>
<gene>
    <name evidence="9" type="ORF">KC19_7G001100</name>
</gene>
<keyword evidence="4" id="KW-0050">Antiport</keyword>
<reference evidence="9" key="1">
    <citation type="submission" date="2020-06" db="EMBL/GenBank/DDBJ databases">
        <title>WGS assembly of Ceratodon purpureus strain R40.</title>
        <authorList>
            <person name="Carey S.B."/>
            <person name="Jenkins J."/>
            <person name="Shu S."/>
            <person name="Lovell J.T."/>
            <person name="Sreedasyam A."/>
            <person name="Maumus F."/>
            <person name="Tiley G.P."/>
            <person name="Fernandez-Pozo N."/>
            <person name="Barry K."/>
            <person name="Chen C."/>
            <person name="Wang M."/>
            <person name="Lipzen A."/>
            <person name="Daum C."/>
            <person name="Saski C.A."/>
            <person name="Payton A.C."/>
            <person name="Mcbreen J.C."/>
            <person name="Conrad R.E."/>
            <person name="Kollar L.M."/>
            <person name="Olsson S."/>
            <person name="Huttunen S."/>
            <person name="Landis J.B."/>
            <person name="Wickett N.J."/>
            <person name="Johnson M.G."/>
            <person name="Rensing S.A."/>
            <person name="Grimwood J."/>
            <person name="Schmutz J."/>
            <person name="Mcdaniel S.F."/>
        </authorList>
    </citation>
    <scope>NUCLEOTIDE SEQUENCE</scope>
    <source>
        <strain evidence="9">R40</strain>
    </source>
</reference>
<accession>A0A8T0H5N6</accession>
<evidence type="ECO:0000256" key="3">
    <source>
        <dbReference type="ARBA" id="ARBA00022448"/>
    </source>
</evidence>
<evidence type="ECO:0000313" key="10">
    <source>
        <dbReference type="Proteomes" id="UP000822688"/>
    </source>
</evidence>
<evidence type="ECO:0000256" key="7">
    <source>
        <dbReference type="ARBA" id="ARBA00023136"/>
    </source>
</evidence>
<comment type="similarity">
    <text evidence="2">Belongs to the nucleotide-sugar transporter family. UDP-galactose:UMP antiporter (TC 2.A.7.11) subfamily.</text>
</comment>
<feature type="transmembrane region" description="Helical" evidence="8">
    <location>
        <begin position="127"/>
        <end position="145"/>
    </location>
</feature>
<dbReference type="InterPro" id="IPR013657">
    <property type="entry name" value="SCL35B1-4/HUT1"/>
</dbReference>
<dbReference type="Proteomes" id="UP000822688">
    <property type="component" value="Chromosome 7"/>
</dbReference>
<keyword evidence="7 8" id="KW-0472">Membrane</keyword>
<organism evidence="9 10">
    <name type="scientific">Ceratodon purpureus</name>
    <name type="common">Fire moss</name>
    <name type="synonym">Dicranum purpureum</name>
    <dbReference type="NCBI Taxonomy" id="3225"/>
    <lineage>
        <taxon>Eukaryota</taxon>
        <taxon>Viridiplantae</taxon>
        <taxon>Streptophyta</taxon>
        <taxon>Embryophyta</taxon>
        <taxon>Bryophyta</taxon>
        <taxon>Bryophytina</taxon>
        <taxon>Bryopsida</taxon>
        <taxon>Dicranidae</taxon>
        <taxon>Pseudoditrichales</taxon>
        <taxon>Ditrichaceae</taxon>
        <taxon>Ceratodon</taxon>
    </lineage>
</organism>
<feature type="transmembrane region" description="Helical" evidence="8">
    <location>
        <begin position="97"/>
        <end position="115"/>
    </location>
</feature>
<name>A0A8T0H5N6_CERPU</name>
<keyword evidence="3" id="KW-0813">Transport</keyword>
<dbReference type="GO" id="GO:0000139">
    <property type="term" value="C:Golgi membrane"/>
    <property type="evidence" value="ECO:0007669"/>
    <property type="project" value="TreeGrafter"/>
</dbReference>
<dbReference type="PANTHER" id="PTHR10778:SF13">
    <property type="entry name" value="ADENOSINE 3'-PHOSPHO 5'-PHOSPHOSULFATE TRANSPORTER 1"/>
    <property type="match status" value="1"/>
</dbReference>